<evidence type="ECO:0000313" key="4">
    <source>
        <dbReference type="EMBL" id="EME40646.1"/>
    </source>
</evidence>
<dbReference type="OMA" id="IAPQWIF"/>
<dbReference type="GO" id="GO:0016757">
    <property type="term" value="F:glycosyltransferase activity"/>
    <property type="evidence" value="ECO:0007669"/>
    <property type="project" value="UniProtKB-KW"/>
</dbReference>
<organism evidence="4 5">
    <name type="scientific">Dothistroma septosporum (strain NZE10 / CBS 128990)</name>
    <name type="common">Red band needle blight fungus</name>
    <name type="synonym">Mycosphaerella pini</name>
    <dbReference type="NCBI Taxonomy" id="675120"/>
    <lineage>
        <taxon>Eukaryota</taxon>
        <taxon>Fungi</taxon>
        <taxon>Dikarya</taxon>
        <taxon>Ascomycota</taxon>
        <taxon>Pezizomycotina</taxon>
        <taxon>Dothideomycetes</taxon>
        <taxon>Dothideomycetidae</taxon>
        <taxon>Mycosphaerellales</taxon>
        <taxon>Mycosphaerellaceae</taxon>
        <taxon>Dothistroma</taxon>
    </lineage>
</organism>
<dbReference type="PANTHER" id="PTHR31306">
    <property type="entry name" value="ALPHA-1,6-MANNOSYLTRANSFERASE MNN11-RELATED"/>
    <property type="match status" value="1"/>
</dbReference>
<keyword evidence="3 4" id="KW-0808">Transferase</keyword>
<protein>
    <submittedName>
        <fullName evidence="4">Glycosyltransferase family 34 protein</fullName>
    </submittedName>
</protein>
<dbReference type="PANTHER" id="PTHR31306:SF5">
    <property type="entry name" value="ALPHA-1,6-MANNOSYLTRANSFERASE MNN10-RELATED"/>
    <property type="match status" value="1"/>
</dbReference>
<evidence type="ECO:0000256" key="2">
    <source>
        <dbReference type="ARBA" id="ARBA00022676"/>
    </source>
</evidence>
<dbReference type="EMBL" id="KB446543">
    <property type="protein sequence ID" value="EME40646.1"/>
    <property type="molecule type" value="Genomic_DNA"/>
</dbReference>
<accession>N1PH65</accession>
<dbReference type="Proteomes" id="UP000016933">
    <property type="component" value="Unassembled WGS sequence"/>
</dbReference>
<dbReference type="InterPro" id="IPR008630">
    <property type="entry name" value="Glyco_trans_34"/>
</dbReference>
<dbReference type="GO" id="GO:0000139">
    <property type="term" value="C:Golgi membrane"/>
    <property type="evidence" value="ECO:0007669"/>
    <property type="project" value="TreeGrafter"/>
</dbReference>
<sequence length="232" mass="26952">FAILCMTTQETSYDYMSFSNKHKYATKQGYDLIWDFEPTQGYAKVWDKLNVSRDAVQATLSGRQNYQWLWMIDFDTLITNTDMRLDSVIEQSLLFAELGGRSRDDIHLILTRDCQPLNAGSMFLRASPWMLEFIEHWRAGANVLAKDTSNHNSLVRNEQEVLRDMLEINEFDVVNKSVIAPQWIFNAYPEEIPCHDTRFNTSWKPGMFVMHFAGAGWVTKQPDAVGTLMRKY</sequence>
<name>N1PH65_DOTSN</name>
<dbReference type="GO" id="GO:0006487">
    <property type="term" value="P:protein N-linked glycosylation"/>
    <property type="evidence" value="ECO:0007669"/>
    <property type="project" value="TreeGrafter"/>
</dbReference>
<dbReference type="STRING" id="675120.N1PH65"/>
<dbReference type="Gene3D" id="3.90.550.10">
    <property type="entry name" value="Spore Coat Polysaccharide Biosynthesis Protein SpsA, Chain A"/>
    <property type="match status" value="1"/>
</dbReference>
<feature type="non-terminal residue" evidence="4">
    <location>
        <position position="1"/>
    </location>
</feature>
<keyword evidence="2" id="KW-0328">Glycosyltransferase</keyword>
<evidence type="ECO:0000313" key="5">
    <source>
        <dbReference type="Proteomes" id="UP000016933"/>
    </source>
</evidence>
<comment type="similarity">
    <text evidence="1">Belongs to the glycosyltransferase 34 family.</text>
</comment>
<dbReference type="InterPro" id="IPR029044">
    <property type="entry name" value="Nucleotide-diphossugar_trans"/>
</dbReference>
<evidence type="ECO:0000256" key="1">
    <source>
        <dbReference type="ARBA" id="ARBA00005664"/>
    </source>
</evidence>
<reference evidence="5" key="1">
    <citation type="journal article" date="2012" name="PLoS Genet.">
        <title>The genomes of the fungal plant pathogens Cladosporium fulvum and Dothistroma septosporum reveal adaptation to different hosts and lifestyles but also signatures of common ancestry.</title>
        <authorList>
            <person name="de Wit P.J.G.M."/>
            <person name="van der Burgt A."/>
            <person name="Oekmen B."/>
            <person name="Stergiopoulos I."/>
            <person name="Abd-Elsalam K.A."/>
            <person name="Aerts A.L."/>
            <person name="Bahkali A.H."/>
            <person name="Beenen H.G."/>
            <person name="Chettri P."/>
            <person name="Cox M.P."/>
            <person name="Datema E."/>
            <person name="de Vries R.P."/>
            <person name="Dhillon B."/>
            <person name="Ganley A.R."/>
            <person name="Griffiths S.A."/>
            <person name="Guo Y."/>
            <person name="Hamelin R.C."/>
            <person name="Henrissat B."/>
            <person name="Kabir M.S."/>
            <person name="Jashni M.K."/>
            <person name="Kema G."/>
            <person name="Klaubauf S."/>
            <person name="Lapidus A."/>
            <person name="Levasseur A."/>
            <person name="Lindquist E."/>
            <person name="Mehrabi R."/>
            <person name="Ohm R.A."/>
            <person name="Owen T.J."/>
            <person name="Salamov A."/>
            <person name="Schwelm A."/>
            <person name="Schijlen E."/>
            <person name="Sun H."/>
            <person name="van den Burg H.A."/>
            <person name="van Ham R.C.H.J."/>
            <person name="Zhang S."/>
            <person name="Goodwin S.B."/>
            <person name="Grigoriev I.V."/>
            <person name="Collemare J."/>
            <person name="Bradshaw R.E."/>
        </authorList>
    </citation>
    <scope>NUCLEOTIDE SEQUENCE [LARGE SCALE GENOMIC DNA]</scope>
    <source>
        <strain evidence="5">NZE10 / CBS 128990</strain>
    </source>
</reference>
<dbReference type="OrthoDB" id="205108at2759"/>
<keyword evidence="5" id="KW-1185">Reference proteome</keyword>
<feature type="non-terminal residue" evidence="4">
    <location>
        <position position="232"/>
    </location>
</feature>
<dbReference type="Pfam" id="PF05637">
    <property type="entry name" value="Glyco_transf_34"/>
    <property type="match status" value="1"/>
</dbReference>
<evidence type="ECO:0000256" key="3">
    <source>
        <dbReference type="ARBA" id="ARBA00022679"/>
    </source>
</evidence>
<reference evidence="4 5" key="2">
    <citation type="journal article" date="2012" name="PLoS Pathog.">
        <title>Diverse lifestyles and strategies of plant pathogenesis encoded in the genomes of eighteen Dothideomycetes fungi.</title>
        <authorList>
            <person name="Ohm R.A."/>
            <person name="Feau N."/>
            <person name="Henrissat B."/>
            <person name="Schoch C.L."/>
            <person name="Horwitz B.A."/>
            <person name="Barry K.W."/>
            <person name="Condon B.J."/>
            <person name="Copeland A.C."/>
            <person name="Dhillon B."/>
            <person name="Glaser F."/>
            <person name="Hesse C.N."/>
            <person name="Kosti I."/>
            <person name="LaButti K."/>
            <person name="Lindquist E.A."/>
            <person name="Lucas S."/>
            <person name="Salamov A.A."/>
            <person name="Bradshaw R.E."/>
            <person name="Ciuffetti L."/>
            <person name="Hamelin R.C."/>
            <person name="Kema G.H.J."/>
            <person name="Lawrence C."/>
            <person name="Scott J.A."/>
            <person name="Spatafora J.W."/>
            <person name="Turgeon B.G."/>
            <person name="de Wit P.J.G.M."/>
            <person name="Zhong S."/>
            <person name="Goodwin S.B."/>
            <person name="Grigoriev I.V."/>
        </authorList>
    </citation>
    <scope>NUCLEOTIDE SEQUENCE [LARGE SCALE GENOMIC DNA]</scope>
    <source>
        <strain evidence="5">NZE10 / CBS 128990</strain>
    </source>
</reference>
<dbReference type="HOGENOM" id="CLU_074018_0_0_1"/>
<dbReference type="eggNOG" id="KOG4748">
    <property type="taxonomic scope" value="Eukaryota"/>
</dbReference>
<gene>
    <name evidence="4" type="ORF">DOTSEDRAFT_102801</name>
</gene>
<dbReference type="AlphaFoldDB" id="N1PH65"/>
<proteinExistence type="inferred from homology"/>